<comment type="caution">
    <text evidence="2">The sequence shown here is derived from an EMBL/GenBank/DDBJ whole genome shotgun (WGS) entry which is preliminary data.</text>
</comment>
<evidence type="ECO:0000313" key="3">
    <source>
        <dbReference type="Proteomes" id="UP001347796"/>
    </source>
</evidence>
<organism evidence="2 3">
    <name type="scientific">Patella caerulea</name>
    <name type="common">Rayed Mediterranean limpet</name>
    <dbReference type="NCBI Taxonomy" id="87958"/>
    <lineage>
        <taxon>Eukaryota</taxon>
        <taxon>Metazoa</taxon>
        <taxon>Spiralia</taxon>
        <taxon>Lophotrochozoa</taxon>
        <taxon>Mollusca</taxon>
        <taxon>Gastropoda</taxon>
        <taxon>Patellogastropoda</taxon>
        <taxon>Patelloidea</taxon>
        <taxon>Patellidae</taxon>
        <taxon>Patella</taxon>
    </lineage>
</organism>
<protein>
    <submittedName>
        <fullName evidence="2">Uncharacterized protein</fullName>
    </submittedName>
</protein>
<dbReference type="EMBL" id="JAZGQO010000015">
    <property type="protein sequence ID" value="KAK6169803.1"/>
    <property type="molecule type" value="Genomic_DNA"/>
</dbReference>
<sequence>MQYTHGITHREATAHVANKTVPLKTKESITPSREEPKKETNEKTFTPQFKNAGDFVRFCRELTKLGSLKDEEERNVEIGKKILTYVINTPKTNKIIQTPKKTNQGKPSQAERAPETELNDMPPPSTPNSKEGRRSRSQSRPAVKRNIDSVVSEEEDNSLRHGTNPMITDNETINQDKRKCSVSNNEDTL</sequence>
<proteinExistence type="predicted"/>
<name>A0AAN8J6M8_PATCE</name>
<evidence type="ECO:0000256" key="1">
    <source>
        <dbReference type="SAM" id="MobiDB-lite"/>
    </source>
</evidence>
<dbReference type="AlphaFoldDB" id="A0AAN8J6M8"/>
<accession>A0AAN8J6M8</accession>
<reference evidence="2 3" key="1">
    <citation type="submission" date="2024-01" db="EMBL/GenBank/DDBJ databases">
        <title>The genome of the rayed Mediterranean limpet Patella caerulea (Linnaeus, 1758).</title>
        <authorList>
            <person name="Anh-Thu Weber A."/>
            <person name="Halstead-Nussloch G."/>
        </authorList>
    </citation>
    <scope>NUCLEOTIDE SEQUENCE [LARGE SCALE GENOMIC DNA]</scope>
    <source>
        <strain evidence="2">AATW-2023a</strain>
        <tissue evidence="2">Whole specimen</tissue>
    </source>
</reference>
<feature type="compositionally biased region" description="Polar residues" evidence="1">
    <location>
        <begin position="88"/>
        <end position="107"/>
    </location>
</feature>
<feature type="region of interest" description="Disordered" evidence="1">
    <location>
        <begin position="88"/>
        <end position="189"/>
    </location>
</feature>
<keyword evidence="3" id="KW-1185">Reference proteome</keyword>
<feature type="compositionally biased region" description="Basic and acidic residues" evidence="1">
    <location>
        <begin position="24"/>
        <end position="42"/>
    </location>
</feature>
<gene>
    <name evidence="2" type="ORF">SNE40_020786</name>
</gene>
<feature type="region of interest" description="Disordered" evidence="1">
    <location>
        <begin position="16"/>
        <end position="47"/>
    </location>
</feature>
<evidence type="ECO:0000313" key="2">
    <source>
        <dbReference type="EMBL" id="KAK6169803.1"/>
    </source>
</evidence>
<dbReference type="Proteomes" id="UP001347796">
    <property type="component" value="Unassembled WGS sequence"/>
</dbReference>